<evidence type="ECO:0000256" key="3">
    <source>
        <dbReference type="SAM" id="SignalP"/>
    </source>
</evidence>
<gene>
    <name evidence="4" type="ORF">SAMN02745716_0714</name>
</gene>
<feature type="signal peptide" evidence="3">
    <location>
        <begin position="1"/>
        <end position="24"/>
    </location>
</feature>
<dbReference type="AlphaFoldDB" id="A0A1H6FN48"/>
<evidence type="ECO:0000313" key="5">
    <source>
        <dbReference type="Proteomes" id="UP000222056"/>
    </source>
</evidence>
<feature type="compositionally biased region" description="Low complexity" evidence="1">
    <location>
        <begin position="41"/>
        <end position="52"/>
    </location>
</feature>
<accession>A0A1H6FN48</accession>
<dbReference type="RefSeq" id="WP_093116276.1">
    <property type="nucleotide sequence ID" value="NZ_FNWJ01000001.1"/>
</dbReference>
<keyword evidence="2" id="KW-0812">Transmembrane</keyword>
<feature type="chain" id="PRO_5038872520" evidence="3">
    <location>
        <begin position="25"/>
        <end position="129"/>
    </location>
</feature>
<protein>
    <submittedName>
        <fullName evidence="4">Uncharacterized protein</fullName>
    </submittedName>
</protein>
<keyword evidence="2" id="KW-0472">Membrane</keyword>
<evidence type="ECO:0000256" key="2">
    <source>
        <dbReference type="SAM" id="Phobius"/>
    </source>
</evidence>
<dbReference type="EMBL" id="FNWJ01000001">
    <property type="protein sequence ID" value="SEH11273.1"/>
    <property type="molecule type" value="Genomic_DNA"/>
</dbReference>
<keyword evidence="5" id="KW-1185">Reference proteome</keyword>
<keyword evidence="2" id="KW-1133">Transmembrane helix</keyword>
<sequence length="129" mass="14283">MRTLLRLFAIGASLVIVLSFAMFAADQGAKGRDEQLTQLQQEAGTPAPAAAAERQRERQHGRVREVIEDANDFLLKPFVGVAPSSNPWVARSVPALLGLLTWGLLLGFLANLLPQRRREIRDWRTGQPI</sequence>
<feature type="region of interest" description="Disordered" evidence="1">
    <location>
        <begin position="41"/>
        <end position="60"/>
    </location>
</feature>
<reference evidence="5" key="1">
    <citation type="submission" date="2016-10" db="EMBL/GenBank/DDBJ databases">
        <authorList>
            <person name="Varghese N."/>
            <person name="Submissions S."/>
        </authorList>
    </citation>
    <scope>NUCLEOTIDE SEQUENCE [LARGE SCALE GENOMIC DNA]</scope>
    <source>
        <strain evidence="5">ATCC 35263</strain>
    </source>
</reference>
<name>A0A1H6FN48_THEAL</name>
<evidence type="ECO:0000256" key="1">
    <source>
        <dbReference type="SAM" id="MobiDB-lite"/>
    </source>
</evidence>
<evidence type="ECO:0000313" key="4">
    <source>
        <dbReference type="EMBL" id="SEH11273.1"/>
    </source>
</evidence>
<dbReference type="Proteomes" id="UP000222056">
    <property type="component" value="Unassembled WGS sequence"/>
</dbReference>
<organism evidence="4 5">
    <name type="scientific">Thermoleophilum album</name>
    <dbReference type="NCBI Taxonomy" id="29539"/>
    <lineage>
        <taxon>Bacteria</taxon>
        <taxon>Bacillati</taxon>
        <taxon>Actinomycetota</taxon>
        <taxon>Thermoleophilia</taxon>
        <taxon>Thermoleophilales</taxon>
        <taxon>Thermoleophilaceae</taxon>
        <taxon>Thermoleophilum</taxon>
    </lineage>
</organism>
<keyword evidence="3" id="KW-0732">Signal</keyword>
<proteinExistence type="predicted"/>
<feature type="transmembrane region" description="Helical" evidence="2">
    <location>
        <begin position="93"/>
        <end position="114"/>
    </location>
</feature>